<name>A0ABS4Y9P5_9ACTN</name>
<protein>
    <submittedName>
        <fullName evidence="1">Uncharacterized protein</fullName>
    </submittedName>
</protein>
<proteinExistence type="predicted"/>
<dbReference type="GeneID" id="91570967"/>
<sequence>MTTPTPSATPAYDPARIEAVVRRAQDPTQAPTPATRLALRAAVAALLPCATRHRDSLAPGDAARRYVNATIARARAWQSLVSVPVGPLASLVNELLRYSRQVPAKLYPTVSQPGAPRR</sequence>
<keyword evidence="2" id="KW-1185">Reference proteome</keyword>
<dbReference type="Proteomes" id="UP001519291">
    <property type="component" value="Unassembled WGS sequence"/>
</dbReference>
<dbReference type="EMBL" id="JAGIOH010000001">
    <property type="protein sequence ID" value="MBP2404623.1"/>
    <property type="molecule type" value="Genomic_DNA"/>
</dbReference>
<evidence type="ECO:0000313" key="2">
    <source>
        <dbReference type="Proteomes" id="UP001519291"/>
    </source>
</evidence>
<accession>A0ABS4Y9P5</accession>
<evidence type="ECO:0000313" key="1">
    <source>
        <dbReference type="EMBL" id="MBP2404623.1"/>
    </source>
</evidence>
<gene>
    <name evidence="1" type="ORF">JO379_004092</name>
</gene>
<reference evidence="1 2" key="1">
    <citation type="submission" date="2021-03" db="EMBL/GenBank/DDBJ databases">
        <title>Sequencing the genomes of 1000 actinobacteria strains.</title>
        <authorList>
            <person name="Klenk H.-P."/>
        </authorList>
    </citation>
    <scope>NUCLEOTIDE SEQUENCE [LARGE SCALE GENOMIC DNA]</scope>
    <source>
        <strain evidence="1 2">DSM 41480</strain>
    </source>
</reference>
<organism evidence="1 2">
    <name type="scientific">Streptomyces syringium</name>
    <dbReference type="NCBI Taxonomy" id="76729"/>
    <lineage>
        <taxon>Bacteria</taxon>
        <taxon>Bacillati</taxon>
        <taxon>Actinomycetota</taxon>
        <taxon>Actinomycetes</taxon>
        <taxon>Kitasatosporales</taxon>
        <taxon>Streptomycetaceae</taxon>
        <taxon>Streptomyces</taxon>
    </lineage>
</organism>
<dbReference type="RefSeq" id="WP_209516298.1">
    <property type="nucleotide sequence ID" value="NZ_JAGIOH010000001.1"/>
</dbReference>
<comment type="caution">
    <text evidence="1">The sequence shown here is derived from an EMBL/GenBank/DDBJ whole genome shotgun (WGS) entry which is preliminary data.</text>
</comment>